<keyword evidence="1" id="KW-1133">Transmembrane helix</keyword>
<feature type="domain" description="DUF6534" evidence="2">
    <location>
        <begin position="181"/>
        <end position="266"/>
    </location>
</feature>
<evidence type="ECO:0000259" key="2">
    <source>
        <dbReference type="Pfam" id="PF20152"/>
    </source>
</evidence>
<dbReference type="Pfam" id="PF20152">
    <property type="entry name" value="DUF6534"/>
    <property type="match status" value="1"/>
</dbReference>
<feature type="transmembrane region" description="Helical" evidence="1">
    <location>
        <begin position="12"/>
        <end position="30"/>
    </location>
</feature>
<comment type="caution">
    <text evidence="3">The sequence shown here is derived from an EMBL/GenBank/DDBJ whole genome shotgun (WGS) entry which is preliminary data.</text>
</comment>
<reference evidence="3 4" key="1">
    <citation type="submission" date="2024-01" db="EMBL/GenBank/DDBJ databases">
        <title>A draft genome for a cacao thread blight-causing isolate of Paramarasmius palmivorus.</title>
        <authorList>
            <person name="Baruah I.K."/>
            <person name="Bukari Y."/>
            <person name="Amoako-Attah I."/>
            <person name="Meinhardt L.W."/>
            <person name="Bailey B.A."/>
            <person name="Cohen S.P."/>
        </authorList>
    </citation>
    <scope>NUCLEOTIDE SEQUENCE [LARGE SCALE GENOMIC DNA]</scope>
    <source>
        <strain evidence="3 4">GH-12</strain>
    </source>
</reference>
<dbReference type="Proteomes" id="UP001383192">
    <property type="component" value="Unassembled WGS sequence"/>
</dbReference>
<dbReference type="AlphaFoldDB" id="A0AAW0B4F4"/>
<feature type="transmembrane region" description="Helical" evidence="1">
    <location>
        <begin position="240"/>
        <end position="259"/>
    </location>
</feature>
<gene>
    <name evidence="3" type="ORF">VNI00_017958</name>
</gene>
<name>A0AAW0B4F4_9AGAR</name>
<dbReference type="PANTHER" id="PTHR40465">
    <property type="entry name" value="CHROMOSOME 1, WHOLE GENOME SHOTGUN SEQUENCE"/>
    <property type="match status" value="1"/>
</dbReference>
<keyword evidence="4" id="KW-1185">Reference proteome</keyword>
<keyword evidence="1" id="KW-0472">Membrane</keyword>
<evidence type="ECO:0000256" key="1">
    <source>
        <dbReference type="SAM" id="Phobius"/>
    </source>
</evidence>
<dbReference type="InterPro" id="IPR045339">
    <property type="entry name" value="DUF6534"/>
</dbReference>
<evidence type="ECO:0000313" key="4">
    <source>
        <dbReference type="Proteomes" id="UP001383192"/>
    </source>
</evidence>
<dbReference type="PANTHER" id="PTHR40465:SF1">
    <property type="entry name" value="DUF6534 DOMAIN-CONTAINING PROTEIN"/>
    <property type="match status" value="1"/>
</dbReference>
<dbReference type="EMBL" id="JAYKXP010000200">
    <property type="protein sequence ID" value="KAK7019761.1"/>
    <property type="molecule type" value="Genomic_DNA"/>
</dbReference>
<keyword evidence="1" id="KW-0812">Transmembrane</keyword>
<feature type="transmembrane region" description="Helical" evidence="1">
    <location>
        <begin position="171"/>
        <end position="196"/>
    </location>
</feature>
<evidence type="ECO:0000313" key="3">
    <source>
        <dbReference type="EMBL" id="KAK7019761.1"/>
    </source>
</evidence>
<accession>A0AAW0B4F4</accession>
<feature type="transmembrane region" description="Helical" evidence="1">
    <location>
        <begin position="133"/>
        <end position="159"/>
    </location>
</feature>
<organism evidence="3 4">
    <name type="scientific">Paramarasmius palmivorus</name>
    <dbReference type="NCBI Taxonomy" id="297713"/>
    <lineage>
        <taxon>Eukaryota</taxon>
        <taxon>Fungi</taxon>
        <taxon>Dikarya</taxon>
        <taxon>Basidiomycota</taxon>
        <taxon>Agaricomycotina</taxon>
        <taxon>Agaricomycetes</taxon>
        <taxon>Agaricomycetidae</taxon>
        <taxon>Agaricales</taxon>
        <taxon>Marasmiineae</taxon>
        <taxon>Marasmiaceae</taxon>
        <taxon>Paramarasmius</taxon>
    </lineage>
</organism>
<feature type="transmembrane region" description="Helical" evidence="1">
    <location>
        <begin position="208"/>
        <end position="234"/>
    </location>
</feature>
<sequence length="339" mass="37478">MTAGAKVDSTLGAVLIGCFISNLLFGSAIYQFYEYIVDARKHEKDAPWTRILALTVISLSWIHLLLVDHSVYYYLVTMYDNTIKLDTVVSTLLLEVIVNGIIGCLVQSFLLYRVWYYMTVQRSSSSQNFMRAIITTIAIIFIFADCGCVTAFGIVSLIHVRTFSDLVQLKWLSILVNVLTAVGDVYISAALSFLLYRSKTGFERTDNMIRLLIVYTVGTGALTSLCAVGSLISITTAPSTFIYIGFFFCLGHLYANTLFATLNGRTSIVDSVDERRVGSNQIAASSVRFNNVNSSNNHAISVQIDTYRESDHSATKDGIVHDIEMADMGHGTASKQIIL</sequence>
<protein>
    <recommendedName>
        <fullName evidence="2">DUF6534 domain-containing protein</fullName>
    </recommendedName>
</protein>
<feature type="transmembrane region" description="Helical" evidence="1">
    <location>
        <begin position="87"/>
        <end position="112"/>
    </location>
</feature>
<proteinExistence type="predicted"/>
<feature type="transmembrane region" description="Helical" evidence="1">
    <location>
        <begin position="51"/>
        <end position="75"/>
    </location>
</feature>